<organism evidence="7 8">
    <name type="scientific">Caballeronia mineralivorans PML1(12)</name>
    <dbReference type="NCBI Taxonomy" id="908627"/>
    <lineage>
        <taxon>Bacteria</taxon>
        <taxon>Pseudomonadati</taxon>
        <taxon>Pseudomonadota</taxon>
        <taxon>Betaproteobacteria</taxon>
        <taxon>Burkholderiales</taxon>
        <taxon>Burkholderiaceae</taxon>
        <taxon>Caballeronia</taxon>
    </lineage>
</organism>
<sequence length="616" mass="65960">MKPSTKTTSPGRRRLLQLAAGLTLFPGVWNAMLAPARAAASSGTRARVRPGDAGWPSETQWNELRKQVGDALVKVQSPLTTCLNAPDSADCQQLFKALKNPYFLGDEVGLTQSLGWVDAWTSMPSVYAVAARNTNDVVAAVNFAYRNNLRLVVKGGGHSYQGTSNAPDSLLVWTRKMDDITLHDAFVGAGCEGRIAPMRAVTVGAGAIWAHVYDAVTTQAGGYVQGGGCMTVGVAGLIQSGGFGSFSKAYGLAAGSLLEAEVVTADGVVRIANACTNPDLFWGLKGGGGGSLGVVTRLTLQVHDLPEIFGAVNMTINATSASAFRRLIGMIVDFTSRSLLNPHWGEQISFRHNNVLKISMVFQGLSRSEAQAVWQPFMDTLDDAPDDFKVEFSPLKIVAISARSFWAPTMFKKLLGFISTDDRPGAPKDNVFWPGNRGEAGQVLHGYESAWLPAALLHDDQRQSLADALFAASRQWRVSLHLNKGLAGAPPEAVAAARDTAMNPAALDAFALLICGAEGPPAYSGIRGHEPDTATAHRNSQAIGRAMDEVRKLVPNAGSYVAESNFFDADWQRSFWGSNYGMLLAVKDRYDPDGLFFVHHGVGSERWSADGFTKLA</sequence>
<dbReference type="PROSITE" id="PS51387">
    <property type="entry name" value="FAD_PCMH"/>
    <property type="match status" value="1"/>
</dbReference>
<name>A0A0J1CVN7_9BURK</name>
<keyword evidence="8" id="KW-1185">Reference proteome</keyword>
<keyword evidence="4" id="KW-0274">FAD</keyword>
<dbReference type="GO" id="GO:0016491">
    <property type="term" value="F:oxidoreductase activity"/>
    <property type="evidence" value="ECO:0007669"/>
    <property type="project" value="UniProtKB-KW"/>
</dbReference>
<dbReference type="Gene3D" id="3.30.465.10">
    <property type="match status" value="2"/>
</dbReference>
<evidence type="ECO:0000256" key="5">
    <source>
        <dbReference type="ARBA" id="ARBA00023002"/>
    </source>
</evidence>
<dbReference type="InterPro" id="IPR006311">
    <property type="entry name" value="TAT_signal"/>
</dbReference>
<evidence type="ECO:0000256" key="1">
    <source>
        <dbReference type="ARBA" id="ARBA00001974"/>
    </source>
</evidence>
<evidence type="ECO:0000313" key="7">
    <source>
        <dbReference type="EMBL" id="KLU24406.1"/>
    </source>
</evidence>
<dbReference type="InterPro" id="IPR012951">
    <property type="entry name" value="BBE"/>
</dbReference>
<comment type="caution">
    <text evidence="7">The sequence shown here is derived from an EMBL/GenBank/DDBJ whole genome shotgun (WGS) entry which is preliminary data.</text>
</comment>
<dbReference type="InterPro" id="IPR036318">
    <property type="entry name" value="FAD-bd_PCMH-like_sf"/>
</dbReference>
<dbReference type="PANTHER" id="PTHR42973:SF39">
    <property type="entry name" value="FAD-BINDING PCMH-TYPE DOMAIN-CONTAINING PROTEIN"/>
    <property type="match status" value="1"/>
</dbReference>
<dbReference type="Proteomes" id="UP000035963">
    <property type="component" value="Unassembled WGS sequence"/>
</dbReference>
<evidence type="ECO:0000256" key="4">
    <source>
        <dbReference type="ARBA" id="ARBA00022827"/>
    </source>
</evidence>
<dbReference type="InterPro" id="IPR006094">
    <property type="entry name" value="Oxid_FAD_bind_N"/>
</dbReference>
<dbReference type="Pfam" id="PF01565">
    <property type="entry name" value="FAD_binding_4"/>
    <property type="match status" value="1"/>
</dbReference>
<dbReference type="PANTHER" id="PTHR42973">
    <property type="entry name" value="BINDING OXIDOREDUCTASE, PUTATIVE (AFU_ORTHOLOGUE AFUA_1G17690)-RELATED"/>
    <property type="match status" value="1"/>
</dbReference>
<evidence type="ECO:0000256" key="3">
    <source>
        <dbReference type="ARBA" id="ARBA00022630"/>
    </source>
</evidence>
<reference evidence="7 8" key="1">
    <citation type="journal article" date="2015" name="Genome Announc.">
        <title>Draft Genome Sequence of Burkholderia sp. Strain PML1(12), an Ectomycorrhizosphere-Inhabiting Bacterium with Effective Mineral-Weathering Ability.</title>
        <authorList>
            <person name="Uroz S."/>
            <person name="Oger P."/>
        </authorList>
    </citation>
    <scope>NUCLEOTIDE SEQUENCE [LARGE SCALE GENOMIC DNA]</scope>
    <source>
        <strain evidence="8">PML1(12)</strain>
    </source>
</reference>
<dbReference type="PROSITE" id="PS51318">
    <property type="entry name" value="TAT"/>
    <property type="match status" value="1"/>
</dbReference>
<comment type="similarity">
    <text evidence="2">Belongs to the oxygen-dependent FAD-linked oxidoreductase family.</text>
</comment>
<proteinExistence type="inferred from homology"/>
<dbReference type="EMBL" id="AEJF01000126">
    <property type="protein sequence ID" value="KLU24406.1"/>
    <property type="molecule type" value="Genomic_DNA"/>
</dbReference>
<evidence type="ECO:0000256" key="2">
    <source>
        <dbReference type="ARBA" id="ARBA00005466"/>
    </source>
</evidence>
<dbReference type="SUPFAM" id="SSF56176">
    <property type="entry name" value="FAD-binding/transporter-associated domain-like"/>
    <property type="match status" value="1"/>
</dbReference>
<dbReference type="InterPro" id="IPR016169">
    <property type="entry name" value="FAD-bd_PCMH_sub2"/>
</dbReference>
<dbReference type="Pfam" id="PF08031">
    <property type="entry name" value="BBE"/>
    <property type="match status" value="1"/>
</dbReference>
<protein>
    <submittedName>
        <fullName evidence="7">FAD-linked oxidase</fullName>
    </submittedName>
</protein>
<gene>
    <name evidence="7" type="ORF">EOS_20360</name>
</gene>
<evidence type="ECO:0000313" key="8">
    <source>
        <dbReference type="Proteomes" id="UP000035963"/>
    </source>
</evidence>
<dbReference type="OrthoDB" id="9775082at2"/>
<dbReference type="PATRIC" id="fig|908627.4.peg.4562"/>
<accession>A0A0J1CVN7</accession>
<comment type="cofactor">
    <cofactor evidence="1">
        <name>FAD</name>
        <dbReference type="ChEBI" id="CHEBI:57692"/>
    </cofactor>
</comment>
<feature type="domain" description="FAD-binding PCMH-type" evidence="6">
    <location>
        <begin position="120"/>
        <end position="305"/>
    </location>
</feature>
<keyword evidence="5" id="KW-0560">Oxidoreductase</keyword>
<dbReference type="AlphaFoldDB" id="A0A0J1CVN7"/>
<dbReference type="GO" id="GO:0071949">
    <property type="term" value="F:FAD binding"/>
    <property type="evidence" value="ECO:0007669"/>
    <property type="project" value="InterPro"/>
</dbReference>
<evidence type="ECO:0000259" key="6">
    <source>
        <dbReference type="PROSITE" id="PS51387"/>
    </source>
</evidence>
<dbReference type="InterPro" id="IPR016166">
    <property type="entry name" value="FAD-bd_PCMH"/>
</dbReference>
<dbReference type="InterPro" id="IPR050416">
    <property type="entry name" value="FAD-linked_Oxidoreductase"/>
</dbReference>
<keyword evidence="3" id="KW-0285">Flavoprotein</keyword>